<dbReference type="OrthoDB" id="2703555at2"/>
<dbReference type="AlphaFoldDB" id="A0A5D0CYR8"/>
<proteinExistence type="predicted"/>
<name>A0A5D0CYR8_9BACL</name>
<dbReference type="Proteomes" id="UP000325218">
    <property type="component" value="Unassembled WGS sequence"/>
</dbReference>
<accession>A0A5D0CYR8</accession>
<organism evidence="3 4">
    <name type="scientific">Paenibacillus faecis</name>
    <dbReference type="NCBI Taxonomy" id="862114"/>
    <lineage>
        <taxon>Bacteria</taxon>
        <taxon>Bacillati</taxon>
        <taxon>Bacillota</taxon>
        <taxon>Bacilli</taxon>
        <taxon>Bacillales</taxon>
        <taxon>Paenibacillaceae</taxon>
        <taxon>Paenibacillus</taxon>
    </lineage>
</organism>
<keyword evidence="1" id="KW-0812">Transmembrane</keyword>
<dbReference type="RefSeq" id="WP_148450762.1">
    <property type="nucleotide sequence ID" value="NZ_VSDO01000001.1"/>
</dbReference>
<keyword evidence="1" id="KW-0472">Membrane</keyword>
<sequence>MRRLLQNQKGSFTLEASLVLPVILTTLLILIFFCMFLYQRAMLGQVAAVAAERNAYVWDNSHRKPETGAFEEGSYDPLYWRLTDDGMLQTIFGITGQNTEVLAALPVNGENEEGALPLRKLNRVGQNIPPEMKGGITYDNKLLLRKVGVTLHRFSPLAPLEKAVGDITQDALAEAYIVDPVEWIRSVNLAGYYGAKFKGGGMDKQEAGKALALFGK</sequence>
<reference evidence="3 4" key="1">
    <citation type="submission" date="2019-08" db="EMBL/GenBank/DDBJ databases">
        <title>Genome sequencing of Paenibacillus faecis DSM 23593(T).</title>
        <authorList>
            <person name="Kook J.-K."/>
            <person name="Park S.-N."/>
            <person name="Lim Y.K."/>
        </authorList>
    </citation>
    <scope>NUCLEOTIDE SEQUENCE [LARGE SCALE GENOMIC DNA]</scope>
    <source>
        <strain evidence="3 4">DSM 23593</strain>
    </source>
</reference>
<keyword evidence="1" id="KW-1133">Transmembrane helix</keyword>
<comment type="caution">
    <text evidence="3">The sequence shown here is derived from an EMBL/GenBank/DDBJ whole genome shotgun (WGS) entry which is preliminary data.</text>
</comment>
<evidence type="ECO:0000256" key="1">
    <source>
        <dbReference type="SAM" id="Phobius"/>
    </source>
</evidence>
<dbReference type="Pfam" id="PF07811">
    <property type="entry name" value="TadE"/>
    <property type="match status" value="1"/>
</dbReference>
<feature type="domain" description="TadE-like" evidence="2">
    <location>
        <begin position="10"/>
        <end position="51"/>
    </location>
</feature>
<evidence type="ECO:0000313" key="4">
    <source>
        <dbReference type="Proteomes" id="UP000325218"/>
    </source>
</evidence>
<gene>
    <name evidence="3" type="ORF">FRY98_05830</name>
</gene>
<keyword evidence="4" id="KW-1185">Reference proteome</keyword>
<dbReference type="InterPro" id="IPR012495">
    <property type="entry name" value="TadE-like_dom"/>
</dbReference>
<evidence type="ECO:0000313" key="3">
    <source>
        <dbReference type="EMBL" id="TYA15171.1"/>
    </source>
</evidence>
<dbReference type="EMBL" id="VSDO01000001">
    <property type="protein sequence ID" value="TYA15171.1"/>
    <property type="molecule type" value="Genomic_DNA"/>
</dbReference>
<protein>
    <submittedName>
        <fullName evidence="3">Pilus assembly protein</fullName>
    </submittedName>
</protein>
<feature type="transmembrane region" description="Helical" evidence="1">
    <location>
        <begin position="12"/>
        <end position="38"/>
    </location>
</feature>
<evidence type="ECO:0000259" key="2">
    <source>
        <dbReference type="Pfam" id="PF07811"/>
    </source>
</evidence>